<dbReference type="InterPro" id="IPR027417">
    <property type="entry name" value="P-loop_NTPase"/>
</dbReference>
<dbReference type="KEGG" id="tae:TepiRe1_1556"/>
<feature type="compositionally biased region" description="Low complexity" evidence="2">
    <location>
        <begin position="397"/>
        <end position="411"/>
    </location>
</feature>
<dbReference type="KEGG" id="tep:TepRe1_1444"/>
<evidence type="ECO:0000256" key="1">
    <source>
        <dbReference type="SAM" id="Coils"/>
    </source>
</evidence>
<organism evidence="4 5">
    <name type="scientific">Tepidanaerobacter acetatoxydans (strain DSM 21804 / JCM 16047 / Re1)</name>
    <dbReference type="NCBI Taxonomy" id="1209989"/>
    <lineage>
        <taxon>Bacteria</taxon>
        <taxon>Bacillati</taxon>
        <taxon>Bacillota</taxon>
        <taxon>Clostridia</taxon>
        <taxon>Thermosediminibacterales</taxon>
        <taxon>Tepidanaerobacteraceae</taxon>
        <taxon>Tepidanaerobacter</taxon>
    </lineage>
</organism>
<evidence type="ECO:0000256" key="2">
    <source>
        <dbReference type="SAM" id="MobiDB-lite"/>
    </source>
</evidence>
<reference evidence="5" key="1">
    <citation type="journal article" date="2013" name="Genome Announc.">
        <title>First genome sequence of a syntrophic acetate-oxidizing bacterium, Tepidanaerobacter acetatoxydans strain Re1.</title>
        <authorList>
            <person name="Manzoor S."/>
            <person name="Bongcam-Rudloff E."/>
            <person name="Schnurer A."/>
            <person name="Muller B."/>
        </authorList>
    </citation>
    <scope>NUCLEOTIDE SEQUENCE [LARGE SCALE GENOMIC DNA]</scope>
    <source>
        <strain evidence="5">Re1</strain>
    </source>
</reference>
<dbReference type="Proteomes" id="UP000010802">
    <property type="component" value="Chromosome"/>
</dbReference>
<dbReference type="PANTHER" id="PTHR32039">
    <property type="entry name" value="MAGNESIUM-CHELATASE SUBUNIT CHLI"/>
    <property type="match status" value="1"/>
</dbReference>
<protein>
    <submittedName>
        <fullName evidence="4">AAA ATPase</fullName>
    </submittedName>
</protein>
<sequence length="439" mass="49136">MKNYSQIIRHSGNASLFDILDVSVTGSLTGTPIHIHAEGLRGTGKTTIIRAYKEVLPKINRIKGCLYNCDPSNPHCPEHYNLTSEEIEKIGVERINMPFLEISPSAKKGSVVGSIDLKKISSKESPEAALLLGTIPKAHRGIVFIDEINRIADTSPEIVDLLLDAMGTKPGRIQIEEAGLPVTEIPVQVSIWAASNPDEDPGPLENIRRQLSDRFDFTVNVERPLDTCVINRIFSDEVLNVVNTATIQKTKEFLEAKKNINRFKPTQEIRDLLASLYVNYGIESLRYVEAALLGTKIRGALLKRNPNIEDVIFITRYALRHRVEMKDLNNILQNLEEKKSLIKKDSISVETSIQNENKLPDSTKVSEINENKNKNSKTFSFDFLKKLLQRFVPNAESAKSSNTSSTAPNPSIKAPPQKALPMDKLKITEYVKTEEDLIK</sequence>
<dbReference type="STRING" id="1209989.TepRe1_1444"/>
<evidence type="ECO:0000313" key="5">
    <source>
        <dbReference type="Proteomes" id="UP000010802"/>
    </source>
</evidence>
<feature type="region of interest" description="Disordered" evidence="2">
    <location>
        <begin position="395"/>
        <end position="425"/>
    </location>
</feature>
<dbReference type="PANTHER" id="PTHR32039:SF9">
    <property type="entry name" value="MAGNESIUM-CHELATASE SUBUNIT CHLI-2, CHLOROPLASTIC"/>
    <property type="match status" value="1"/>
</dbReference>
<keyword evidence="1" id="KW-0175">Coiled coil</keyword>
<dbReference type="Gene3D" id="3.40.50.300">
    <property type="entry name" value="P-loop containing nucleotide triphosphate hydrolases"/>
    <property type="match status" value="1"/>
</dbReference>
<dbReference type="RefSeq" id="WP_013778513.1">
    <property type="nucleotide sequence ID" value="NC_015519.1"/>
</dbReference>
<dbReference type="SUPFAM" id="SSF52540">
    <property type="entry name" value="P-loop containing nucleoside triphosphate hydrolases"/>
    <property type="match status" value="1"/>
</dbReference>
<dbReference type="HOGENOM" id="CLU_052818_0_0_9"/>
<evidence type="ECO:0000259" key="3">
    <source>
        <dbReference type="SMART" id="SM00382"/>
    </source>
</evidence>
<name>F4LVK4_TEPAE</name>
<feature type="domain" description="AAA+ ATPase" evidence="3">
    <location>
        <begin position="31"/>
        <end position="225"/>
    </location>
</feature>
<dbReference type="AlphaFoldDB" id="F4LVK4"/>
<dbReference type="EMBL" id="HF563609">
    <property type="protein sequence ID" value="CDI40737.1"/>
    <property type="molecule type" value="Genomic_DNA"/>
</dbReference>
<dbReference type="InterPro" id="IPR045006">
    <property type="entry name" value="CHLI-like"/>
</dbReference>
<accession>F4LVK4</accession>
<dbReference type="eggNOG" id="COG1239">
    <property type="taxonomic scope" value="Bacteria"/>
</dbReference>
<evidence type="ECO:0000313" key="4">
    <source>
        <dbReference type="EMBL" id="CDI40737.1"/>
    </source>
</evidence>
<dbReference type="SMART" id="SM00382">
    <property type="entry name" value="AAA"/>
    <property type="match status" value="1"/>
</dbReference>
<dbReference type="OrthoDB" id="9775079at2"/>
<keyword evidence="5" id="KW-1185">Reference proteome</keyword>
<gene>
    <name evidence="4" type="ordered locus">TEPIRE1_1556</name>
</gene>
<proteinExistence type="predicted"/>
<feature type="coiled-coil region" evidence="1">
    <location>
        <begin position="318"/>
        <end position="345"/>
    </location>
</feature>
<dbReference type="InterPro" id="IPR003593">
    <property type="entry name" value="AAA+_ATPase"/>
</dbReference>